<dbReference type="EMBL" id="ATBP01000254">
    <property type="protein sequence ID" value="ETR71554.1"/>
    <property type="molecule type" value="Genomic_DNA"/>
</dbReference>
<proteinExistence type="predicted"/>
<accession>A0A1V1P9U6</accession>
<evidence type="ECO:0000259" key="1">
    <source>
        <dbReference type="Pfam" id="PF04187"/>
    </source>
</evidence>
<dbReference type="SUPFAM" id="SSF159501">
    <property type="entry name" value="EreA/ChaN-like"/>
    <property type="match status" value="1"/>
</dbReference>
<feature type="domain" description="Haem-binding uptake Tiki superfamily ChaN" evidence="1">
    <location>
        <begin position="36"/>
        <end position="128"/>
    </location>
</feature>
<reference evidence="3" key="1">
    <citation type="submission" date="2012-11" db="EMBL/GenBank/DDBJ databases">
        <authorList>
            <person name="Lucero-Rivera Y.E."/>
            <person name="Tovar-Ramirez D."/>
        </authorList>
    </citation>
    <scope>NUCLEOTIDE SEQUENCE [LARGE SCALE GENOMIC DNA]</scope>
    <source>
        <strain evidence="3">Araruama</strain>
    </source>
</reference>
<name>A0A1V1P9U6_9BACT</name>
<dbReference type="Pfam" id="PF04187">
    <property type="entry name" value="Cofac_haem_bdg"/>
    <property type="match status" value="1"/>
</dbReference>
<comment type="caution">
    <text evidence="2">The sequence shown here is derived from an EMBL/GenBank/DDBJ whole genome shotgun (WGS) entry which is preliminary data.</text>
</comment>
<dbReference type="InterPro" id="IPR007314">
    <property type="entry name" value="Cofac_haem-bd_dom"/>
</dbReference>
<evidence type="ECO:0000313" key="3">
    <source>
        <dbReference type="Proteomes" id="UP000189670"/>
    </source>
</evidence>
<dbReference type="AlphaFoldDB" id="A0A1V1P9U6"/>
<dbReference type="Proteomes" id="UP000189670">
    <property type="component" value="Unassembled WGS sequence"/>
</dbReference>
<gene>
    <name evidence="2" type="ORF">OMM_08052</name>
</gene>
<dbReference type="Gene3D" id="3.40.50.11550">
    <property type="match status" value="1"/>
</dbReference>
<protein>
    <recommendedName>
        <fullName evidence="1">Haem-binding uptake Tiki superfamily ChaN domain-containing protein</fullName>
    </recommendedName>
</protein>
<sequence>MSTKQHPEITDKNYRIYNAAGQSARLETILYEIGLVDVVFLGEMHNDRVGHHVQEIILSSVTDLYYRNAYASKRRQVVLSMEMFERDVQMILDEYLFDIIDEHHFLSCARPWINYQMYYHPLVQYSKKIISK</sequence>
<evidence type="ECO:0000313" key="2">
    <source>
        <dbReference type="EMBL" id="ETR71554.1"/>
    </source>
</evidence>
<organism evidence="2 3">
    <name type="scientific">Candidatus Magnetoglobus multicellularis str. Araruama</name>
    <dbReference type="NCBI Taxonomy" id="890399"/>
    <lineage>
        <taxon>Bacteria</taxon>
        <taxon>Pseudomonadati</taxon>
        <taxon>Thermodesulfobacteriota</taxon>
        <taxon>Desulfobacteria</taxon>
        <taxon>Desulfobacterales</taxon>
        <taxon>Desulfobacteraceae</taxon>
        <taxon>Candidatus Magnetoglobus</taxon>
    </lineage>
</organism>